<evidence type="ECO:0000256" key="4">
    <source>
        <dbReference type="ARBA" id="ARBA00022764"/>
    </source>
</evidence>
<protein>
    <recommendedName>
        <fullName evidence="8">Putative beta-barrel assembly-enhancing protease</fullName>
        <ecNumber evidence="8">3.4.-.-</ecNumber>
    </recommendedName>
</protein>
<gene>
    <name evidence="11" type="ORF">NYF23_07630</name>
</gene>
<evidence type="ECO:0000259" key="10">
    <source>
        <dbReference type="Pfam" id="PF01435"/>
    </source>
</evidence>
<dbReference type="CDD" id="cd07324">
    <property type="entry name" value="M48C_Oma1-like"/>
    <property type="match status" value="1"/>
</dbReference>
<keyword evidence="9" id="KW-0802">TPR repeat</keyword>
<evidence type="ECO:0000256" key="7">
    <source>
        <dbReference type="ARBA" id="ARBA00023049"/>
    </source>
</evidence>
<comment type="subcellular location">
    <subcellularLocation>
        <location evidence="8">Periplasm</location>
    </subcellularLocation>
</comment>
<dbReference type="InterPro" id="IPR019734">
    <property type="entry name" value="TPR_rpt"/>
</dbReference>
<dbReference type="Pfam" id="PF13432">
    <property type="entry name" value="TPR_16"/>
    <property type="match status" value="2"/>
</dbReference>
<dbReference type="PANTHER" id="PTHR22726:SF1">
    <property type="entry name" value="METALLOENDOPEPTIDASE OMA1, MITOCHONDRIAL"/>
    <property type="match status" value="1"/>
</dbReference>
<feature type="domain" description="Peptidase M48" evidence="10">
    <location>
        <begin position="70"/>
        <end position="258"/>
    </location>
</feature>
<keyword evidence="6 8" id="KW-0862">Zinc</keyword>
<dbReference type="PROSITE" id="PS50005">
    <property type="entry name" value="TPR"/>
    <property type="match status" value="1"/>
</dbReference>
<dbReference type="PANTHER" id="PTHR22726">
    <property type="entry name" value="METALLOENDOPEPTIDASE OMA1"/>
    <property type="match status" value="1"/>
</dbReference>
<sequence length="483" mass="54035" precursor="true">MSLPKLIRSLMLCCLLWPLSNALSANEIELPVLGDASSGMISKNQEYELGRIWLKIFRSRVRAYDDPLMQIYLEQLLYNLATYSELEDPRLELVIVKNPTMNAFAVPGGVVGFHTGVFAFAENEDQMASVLAHELAHLSQRHFSRGTEAQKKNSMITMAGLLATVVLAATAGGDAASAAMITSQALSMDSQLRYSRANEQEADRVGLSTMERANRDPGAVADMFATLLKGTRYTGSRPPEFLLTHPITEKRIGDARNRSMGSSMRQYAQNPEFYLMRARALVAMDQTTTVSINRFKGEIEANSLKSDAAHYGLALAYLKANQLQEARQHMMQLLSRQPANLIFLYTDIEIDIAAKKYSTALNRLNRGLVVNQNNYPLMVLKSEALWQARNYDGADTVLTALSRMRPQDPMIWYRLAEVRGLAGNISGLHQARAEYFILIGVFDKARNQLGLAAKMVKEDFKQSAIIRQRLRDLSAMEDRAERL</sequence>
<organism evidence="11 12">
    <name type="scientific">SAR92 clade bacterium H455</name>
    <dbReference type="NCBI Taxonomy" id="2974818"/>
    <lineage>
        <taxon>Bacteria</taxon>
        <taxon>Pseudomonadati</taxon>
        <taxon>Pseudomonadota</taxon>
        <taxon>Gammaproteobacteria</taxon>
        <taxon>Cellvibrionales</taxon>
        <taxon>Porticoccaceae</taxon>
        <taxon>SAR92 clade</taxon>
    </lineage>
</organism>
<feature type="active site" evidence="8">
    <location>
        <position position="134"/>
    </location>
</feature>
<dbReference type="InterPro" id="IPR051156">
    <property type="entry name" value="Mito/Outer_Membr_Metalloprot"/>
</dbReference>
<feature type="binding site" evidence="8">
    <location>
        <position position="133"/>
    </location>
    <ligand>
        <name>Zn(2+)</name>
        <dbReference type="ChEBI" id="CHEBI:29105"/>
        <note>catalytic</note>
    </ligand>
</feature>
<feature type="active site" description="Proton donor" evidence="8">
    <location>
        <position position="203"/>
    </location>
</feature>
<accession>A0ABY5TJ47</accession>
<evidence type="ECO:0000256" key="1">
    <source>
        <dbReference type="ARBA" id="ARBA00022670"/>
    </source>
</evidence>
<keyword evidence="1 8" id="KW-0645">Protease</keyword>
<dbReference type="GO" id="GO:0008237">
    <property type="term" value="F:metallopeptidase activity"/>
    <property type="evidence" value="ECO:0007669"/>
    <property type="project" value="UniProtKB-KW"/>
</dbReference>
<dbReference type="SUPFAM" id="SSF48452">
    <property type="entry name" value="TPR-like"/>
    <property type="match status" value="1"/>
</dbReference>
<keyword evidence="5 8" id="KW-0378">Hydrolase</keyword>
<dbReference type="EC" id="3.4.-.-" evidence="8"/>
<comment type="cofactor">
    <cofactor evidence="8">
        <name>Zn(2+)</name>
        <dbReference type="ChEBI" id="CHEBI:29105"/>
    </cofactor>
    <text evidence="8">Binds 1 zinc ion per subunit.</text>
</comment>
<dbReference type="Pfam" id="PF01435">
    <property type="entry name" value="Peptidase_M48"/>
    <property type="match status" value="1"/>
</dbReference>
<proteinExistence type="inferred from homology"/>
<dbReference type="InterPro" id="IPR030873">
    <property type="entry name" value="Protease_BepA"/>
</dbReference>
<dbReference type="Gene3D" id="1.25.40.10">
    <property type="entry name" value="Tetratricopeptide repeat domain"/>
    <property type="match status" value="1"/>
</dbReference>
<evidence type="ECO:0000256" key="2">
    <source>
        <dbReference type="ARBA" id="ARBA00022723"/>
    </source>
</evidence>
<dbReference type="EMBL" id="CP103416">
    <property type="protein sequence ID" value="UVW33910.1"/>
    <property type="molecule type" value="Genomic_DNA"/>
</dbReference>
<feature type="binding site" evidence="8">
    <location>
        <position position="137"/>
    </location>
    <ligand>
        <name>Zn(2+)</name>
        <dbReference type="ChEBI" id="CHEBI:29105"/>
        <note>catalytic</note>
    </ligand>
</feature>
<dbReference type="InterPro" id="IPR011990">
    <property type="entry name" value="TPR-like_helical_dom_sf"/>
</dbReference>
<keyword evidence="12" id="KW-1185">Reference proteome</keyword>
<comment type="similarity">
    <text evidence="8">Belongs to the peptidase M48 family. BepA subfamily.</text>
</comment>
<keyword evidence="7 8" id="KW-0482">Metalloprotease</keyword>
<feature type="binding site" evidence="8">
    <location>
        <position position="199"/>
    </location>
    <ligand>
        <name>Zn(2+)</name>
        <dbReference type="ChEBI" id="CHEBI:29105"/>
        <note>catalytic</note>
    </ligand>
</feature>
<evidence type="ECO:0000256" key="3">
    <source>
        <dbReference type="ARBA" id="ARBA00022729"/>
    </source>
</evidence>
<feature type="signal peptide" evidence="8">
    <location>
        <begin position="1"/>
        <end position="24"/>
    </location>
</feature>
<dbReference type="InterPro" id="IPR001915">
    <property type="entry name" value="Peptidase_M48"/>
</dbReference>
<keyword evidence="4 8" id="KW-0574">Periplasm</keyword>
<evidence type="ECO:0000256" key="8">
    <source>
        <dbReference type="HAMAP-Rule" id="MF_00997"/>
    </source>
</evidence>
<evidence type="ECO:0000313" key="12">
    <source>
        <dbReference type="Proteomes" id="UP001059934"/>
    </source>
</evidence>
<keyword evidence="2 8" id="KW-0479">Metal-binding</keyword>
<evidence type="ECO:0000313" key="11">
    <source>
        <dbReference type="EMBL" id="UVW33910.1"/>
    </source>
</evidence>
<dbReference type="HAMAP" id="MF_00997">
    <property type="entry name" value="Protease_BepA"/>
    <property type="match status" value="1"/>
</dbReference>
<evidence type="ECO:0000256" key="5">
    <source>
        <dbReference type="ARBA" id="ARBA00022801"/>
    </source>
</evidence>
<evidence type="ECO:0000256" key="6">
    <source>
        <dbReference type="ARBA" id="ARBA00022833"/>
    </source>
</evidence>
<evidence type="ECO:0000256" key="9">
    <source>
        <dbReference type="PROSITE-ProRule" id="PRU00339"/>
    </source>
</evidence>
<keyword evidence="3 8" id="KW-0732">Signal</keyword>
<comment type="function">
    <text evidence="8">Functions as both a chaperone and a metalloprotease. Maintains the integrity of the outer membrane by promoting either the assembly or the elimination of outer membrane proteins, depending on their folding state.</text>
</comment>
<feature type="repeat" description="TPR" evidence="9">
    <location>
        <begin position="307"/>
        <end position="340"/>
    </location>
</feature>
<name>A0ABY5TJ47_9GAMM</name>
<feature type="chain" id="PRO_5044920881" description="Putative beta-barrel assembly-enhancing protease" evidence="8">
    <location>
        <begin position="25"/>
        <end position="483"/>
    </location>
</feature>
<reference evidence="11" key="1">
    <citation type="submission" date="2022-08" db="EMBL/GenBank/DDBJ databases">
        <title>Catabolic pathway analysis in culturable SAR92 clade bacteria reveals their overlooked roles in DMSP degradation in coastal seas.</title>
        <authorList>
            <person name="He X."/>
            <person name="Zhang X."/>
            <person name="Zhang Y."/>
        </authorList>
    </citation>
    <scope>NUCLEOTIDE SEQUENCE</scope>
    <source>
        <strain evidence="11">H455</strain>
    </source>
</reference>
<dbReference type="Gene3D" id="3.30.2010.10">
    <property type="entry name" value="Metalloproteases ('zincins'), catalytic domain"/>
    <property type="match status" value="1"/>
</dbReference>
<dbReference type="Proteomes" id="UP001059934">
    <property type="component" value="Chromosome"/>
</dbReference>